<dbReference type="InterPro" id="IPR005158">
    <property type="entry name" value="BTAD"/>
</dbReference>
<dbReference type="SUPFAM" id="SSF55781">
    <property type="entry name" value="GAF domain-like"/>
    <property type="match status" value="1"/>
</dbReference>
<dbReference type="PANTHER" id="PTHR35807">
    <property type="entry name" value="TRANSCRIPTIONAL REGULATOR REDD-RELATED"/>
    <property type="match status" value="1"/>
</dbReference>
<dbReference type="Gene3D" id="1.10.10.10">
    <property type="entry name" value="Winged helix-like DNA-binding domain superfamily/Winged helix DNA-binding domain"/>
    <property type="match status" value="1"/>
</dbReference>
<dbReference type="InterPro" id="IPR011990">
    <property type="entry name" value="TPR-like_helical_dom_sf"/>
</dbReference>
<evidence type="ECO:0000256" key="2">
    <source>
        <dbReference type="ARBA" id="ARBA00023163"/>
    </source>
</evidence>
<keyword evidence="2" id="KW-0804">Transcription</keyword>
<dbReference type="RefSeq" id="WP_285523433.1">
    <property type="nucleotide sequence ID" value="NZ_JASNGB010000082.1"/>
</dbReference>
<dbReference type="InterPro" id="IPR036388">
    <property type="entry name" value="WH-like_DNA-bd_sf"/>
</dbReference>
<dbReference type="Pfam" id="PF03704">
    <property type="entry name" value="BTAD"/>
    <property type="match status" value="1"/>
</dbReference>
<gene>
    <name evidence="4" type="ORF">QOL99_09860</name>
</gene>
<keyword evidence="1" id="KW-0805">Transcription regulation</keyword>
<dbReference type="PANTHER" id="PTHR35807:SF2">
    <property type="entry name" value="TRANSCRIPTIONAL ACTIVATOR DOMAIN"/>
    <property type="match status" value="1"/>
</dbReference>
<dbReference type="Gene3D" id="1.25.40.10">
    <property type="entry name" value="Tetratricopeptide repeat domain"/>
    <property type="match status" value="1"/>
</dbReference>
<evidence type="ECO:0000259" key="3">
    <source>
        <dbReference type="SMART" id="SM01043"/>
    </source>
</evidence>
<accession>A0ABT7JHC9</accession>
<organism evidence="4 5">
    <name type="scientific">Deinococcus rhizophilus</name>
    <dbReference type="NCBI Taxonomy" id="3049544"/>
    <lineage>
        <taxon>Bacteria</taxon>
        <taxon>Thermotogati</taxon>
        <taxon>Deinococcota</taxon>
        <taxon>Deinococci</taxon>
        <taxon>Deinococcales</taxon>
        <taxon>Deinococcaceae</taxon>
        <taxon>Deinococcus</taxon>
    </lineage>
</organism>
<dbReference type="SMART" id="SM01043">
    <property type="entry name" value="BTAD"/>
    <property type="match status" value="1"/>
</dbReference>
<reference evidence="4 5" key="1">
    <citation type="submission" date="2023-05" db="EMBL/GenBank/DDBJ databases">
        <authorList>
            <person name="Gao F."/>
        </authorList>
    </citation>
    <scope>NUCLEOTIDE SEQUENCE [LARGE SCALE GENOMIC DNA]</scope>
    <source>
        <strain evidence="4 5">MIMF12</strain>
    </source>
</reference>
<evidence type="ECO:0000256" key="1">
    <source>
        <dbReference type="ARBA" id="ARBA00023015"/>
    </source>
</evidence>
<feature type="domain" description="Bacterial transcriptional activator" evidence="3">
    <location>
        <begin position="419"/>
        <end position="548"/>
    </location>
</feature>
<protein>
    <submittedName>
        <fullName evidence="4">BTAD domain-containing putative transcriptional regulator</fullName>
    </submittedName>
</protein>
<dbReference type="SUPFAM" id="SSF46894">
    <property type="entry name" value="C-terminal effector domain of the bipartite response regulators"/>
    <property type="match status" value="1"/>
</dbReference>
<evidence type="ECO:0000313" key="5">
    <source>
        <dbReference type="Proteomes" id="UP001302059"/>
    </source>
</evidence>
<comment type="caution">
    <text evidence="4">The sequence shown here is derived from an EMBL/GenBank/DDBJ whole genome shotgun (WGS) entry which is preliminary data.</text>
</comment>
<dbReference type="InterPro" id="IPR029016">
    <property type="entry name" value="GAF-like_dom_sf"/>
</dbReference>
<name>A0ABT7JHC9_9DEIO</name>
<proteinExistence type="predicted"/>
<dbReference type="Proteomes" id="UP001302059">
    <property type="component" value="Unassembled WGS sequence"/>
</dbReference>
<dbReference type="InterPro" id="IPR016032">
    <property type="entry name" value="Sig_transdc_resp-reg_C-effctor"/>
</dbReference>
<evidence type="ECO:0000313" key="4">
    <source>
        <dbReference type="EMBL" id="MDL2344458.1"/>
    </source>
</evidence>
<dbReference type="InterPro" id="IPR051677">
    <property type="entry name" value="AfsR-DnrI-RedD_regulator"/>
</dbReference>
<keyword evidence="5" id="KW-1185">Reference proteome</keyword>
<dbReference type="SUPFAM" id="SSF48452">
    <property type="entry name" value="TPR-like"/>
    <property type="match status" value="1"/>
</dbReference>
<dbReference type="EMBL" id="JASNGB010000082">
    <property type="protein sequence ID" value="MDL2344458.1"/>
    <property type="molecule type" value="Genomic_DNA"/>
</dbReference>
<dbReference type="Gene3D" id="3.30.450.40">
    <property type="match status" value="1"/>
</dbReference>
<sequence>MAETLLKTVGWATDVLSRDPRQLFHVVRVLLSDVRRVTGMDAAELYLADPAQTCLMLSGYSGQDSGAFFERSVFAFGAGFPGLAAAGRGAVETAELGADTRFLRPGVPALGYRGFVGLPLLLPHAVVGVLTLATREPARLGAARAQLAFCAPLLAASLYAVMTSLGERTLERVRQARTPRDRALILLEDTLDATSALRASLRPLHGEAVETHPQQMVPCQANGCPAGRGQVCVSGVRDLHCAAMPDTGTPGALHTVCLPVWDGGEVRAVASVQFPVRGAVGSEAAAPLLWLSRFAAGELGLSPAPAEAPAPAPLWLEIETFGAFRVRRGGEWLAPTDFQRRQAYQLFKLLVTRWGRPLHADELCAALWPGEEGGEKALARLHVTLNALRQVVEPRGERGQVIVRDGPSYRFAPTLPYRLDAEEFERRVREADAQQGAAAVAGYERALRLYRGHYLEDDPYADLFALERDYLRELAVRSLLRCAEEQEAAGHTQAALASYSHLLTLDPLHFEAHEAMIDVLVRRGQLGDARARWERYAQAYGGQPPRPAP</sequence>